<proteinExistence type="predicted"/>
<reference evidence="3 4" key="1">
    <citation type="submission" date="2018-11" db="EMBL/GenBank/DDBJ databases">
        <title>Sequencing the genomes of 1000 actinobacteria strains.</title>
        <authorList>
            <person name="Klenk H.-P."/>
        </authorList>
    </citation>
    <scope>NUCLEOTIDE SEQUENCE [LARGE SCALE GENOMIC DNA]</scope>
    <source>
        <strain evidence="3 4">DSM 44781</strain>
    </source>
</reference>
<evidence type="ECO:0000313" key="3">
    <source>
        <dbReference type="EMBL" id="RPE27358.1"/>
    </source>
</evidence>
<dbReference type="RefSeq" id="WP_162871808.1">
    <property type="nucleotide sequence ID" value="NZ_RKQG01000004.1"/>
</dbReference>
<feature type="compositionally biased region" description="Basic and acidic residues" evidence="1">
    <location>
        <begin position="188"/>
        <end position="211"/>
    </location>
</feature>
<dbReference type="PANTHER" id="PTHR36456">
    <property type="entry name" value="UPF0232 PROTEIN SCO3875"/>
    <property type="match status" value="1"/>
</dbReference>
<keyword evidence="4" id="KW-1185">Reference proteome</keyword>
<dbReference type="AlphaFoldDB" id="A0A3N4R1Z5"/>
<comment type="caution">
    <text evidence="3">The sequence shown here is derived from an EMBL/GenBank/DDBJ whole genome shotgun (WGS) entry which is preliminary data.</text>
</comment>
<evidence type="ECO:0000256" key="1">
    <source>
        <dbReference type="SAM" id="MobiDB-lite"/>
    </source>
</evidence>
<dbReference type="InterPro" id="IPR007922">
    <property type="entry name" value="DciA-like"/>
</dbReference>
<evidence type="ECO:0000313" key="4">
    <source>
        <dbReference type="Proteomes" id="UP000266906"/>
    </source>
</evidence>
<organism evidence="3 4">
    <name type="scientific">Kitasatospora cineracea</name>
    <dbReference type="NCBI Taxonomy" id="88074"/>
    <lineage>
        <taxon>Bacteria</taxon>
        <taxon>Bacillati</taxon>
        <taxon>Actinomycetota</taxon>
        <taxon>Actinomycetes</taxon>
        <taxon>Kitasatosporales</taxon>
        <taxon>Streptomycetaceae</taxon>
        <taxon>Kitasatospora</taxon>
    </lineage>
</organism>
<feature type="region of interest" description="Disordered" evidence="1">
    <location>
        <begin position="188"/>
        <end position="223"/>
    </location>
</feature>
<protein>
    <submittedName>
        <fullName evidence="3">Uncharacterized protein DUF721</fullName>
    </submittedName>
</protein>
<sequence>MSASGLDLARTALAVARAAARAKGSTPVKRKPARTGRAAARGSGRDPVSLGEALAAVGQDRGWQDGTRVGTLLDRWTQLVPEQIARAAVPEHFDQERGILHLRPVSQAAASMLRWTAATLTAQINTALGSTAVNGVKVLAVRSAPGSWSAPERDCPAITPEARAPGYVPGLRVGCGAPMPEELRRWRSLRQAEREQRPVDEARVQAEDVKARGRRTGPGAPES</sequence>
<dbReference type="PANTHER" id="PTHR36456:SF1">
    <property type="entry name" value="UPF0232 PROTEIN SCO3875"/>
    <property type="match status" value="1"/>
</dbReference>
<dbReference type="Pfam" id="PF05258">
    <property type="entry name" value="DciA"/>
    <property type="match status" value="1"/>
</dbReference>
<accession>A0A3N4R1Z5</accession>
<evidence type="ECO:0000313" key="2">
    <source>
        <dbReference type="EMBL" id="RPE27226.1"/>
    </source>
</evidence>
<dbReference type="EMBL" id="RKQG01000004">
    <property type="protein sequence ID" value="RPE27226.1"/>
    <property type="molecule type" value="Genomic_DNA"/>
</dbReference>
<name>A0A3N4R1Z5_9ACTN</name>
<dbReference type="Proteomes" id="UP000266906">
    <property type="component" value="Unassembled WGS sequence"/>
</dbReference>
<dbReference type="EMBL" id="RKQG01000004">
    <property type="protein sequence ID" value="RPE27358.1"/>
    <property type="molecule type" value="Genomic_DNA"/>
</dbReference>
<feature type="region of interest" description="Disordered" evidence="1">
    <location>
        <begin position="23"/>
        <end position="47"/>
    </location>
</feature>
<gene>
    <name evidence="2" type="ORF">EDD38_7370</name>
    <name evidence="3" type="ORF">EDD38_7503</name>
</gene>